<dbReference type="AlphaFoldDB" id="A0A840UTD7"/>
<keyword evidence="4" id="KW-0479">Metal-binding</keyword>
<dbReference type="NCBIfam" id="TIGR00726">
    <property type="entry name" value="peptidoglycan editing factor PgeF"/>
    <property type="match status" value="1"/>
</dbReference>
<keyword evidence="12" id="KW-1185">Reference proteome</keyword>
<keyword evidence="5" id="KW-0378">Hydrolase</keyword>
<organism evidence="11 12">
    <name type="scientific">Desulfoprunum benzoelyticum</name>
    <dbReference type="NCBI Taxonomy" id="1506996"/>
    <lineage>
        <taxon>Bacteria</taxon>
        <taxon>Pseudomonadati</taxon>
        <taxon>Thermodesulfobacteriota</taxon>
        <taxon>Desulfobulbia</taxon>
        <taxon>Desulfobulbales</taxon>
        <taxon>Desulfobulbaceae</taxon>
        <taxon>Desulfoprunum</taxon>
    </lineage>
</organism>
<keyword evidence="6" id="KW-0862">Zinc</keyword>
<evidence type="ECO:0000256" key="10">
    <source>
        <dbReference type="RuleBase" id="RU361274"/>
    </source>
</evidence>
<evidence type="ECO:0000256" key="8">
    <source>
        <dbReference type="ARBA" id="ARBA00048968"/>
    </source>
</evidence>
<dbReference type="Proteomes" id="UP000539642">
    <property type="component" value="Unassembled WGS sequence"/>
</dbReference>
<reference evidence="11 12" key="1">
    <citation type="submission" date="2020-08" db="EMBL/GenBank/DDBJ databases">
        <title>Genomic Encyclopedia of Type Strains, Phase IV (KMG-IV): sequencing the most valuable type-strain genomes for metagenomic binning, comparative biology and taxonomic classification.</title>
        <authorList>
            <person name="Goeker M."/>
        </authorList>
    </citation>
    <scope>NUCLEOTIDE SEQUENCE [LARGE SCALE GENOMIC DNA]</scope>
    <source>
        <strain evidence="11 12">DSM 28570</strain>
    </source>
</reference>
<dbReference type="PANTHER" id="PTHR30616">
    <property type="entry name" value="UNCHARACTERIZED PROTEIN YFIH"/>
    <property type="match status" value="1"/>
</dbReference>
<dbReference type="GO" id="GO:0017061">
    <property type="term" value="F:S-methyl-5-thioadenosine phosphorylase activity"/>
    <property type="evidence" value="ECO:0007669"/>
    <property type="project" value="UniProtKB-EC"/>
</dbReference>
<evidence type="ECO:0000256" key="3">
    <source>
        <dbReference type="ARBA" id="ARBA00022679"/>
    </source>
</evidence>
<dbReference type="CDD" id="cd16833">
    <property type="entry name" value="YfiH"/>
    <property type="match status" value="1"/>
</dbReference>
<comment type="catalytic activity">
    <reaction evidence="8">
        <text>adenosine + phosphate = alpha-D-ribose 1-phosphate + adenine</text>
        <dbReference type="Rhea" id="RHEA:27642"/>
        <dbReference type="ChEBI" id="CHEBI:16335"/>
        <dbReference type="ChEBI" id="CHEBI:16708"/>
        <dbReference type="ChEBI" id="CHEBI:43474"/>
        <dbReference type="ChEBI" id="CHEBI:57720"/>
        <dbReference type="EC" id="2.4.2.1"/>
    </reaction>
    <physiologicalReaction direction="left-to-right" evidence="8">
        <dbReference type="Rhea" id="RHEA:27643"/>
    </physiologicalReaction>
</comment>
<keyword evidence="3" id="KW-0808">Transferase</keyword>
<dbReference type="PANTHER" id="PTHR30616:SF2">
    <property type="entry name" value="PURINE NUCLEOSIDE PHOSPHORYLASE LACC1"/>
    <property type="match status" value="1"/>
</dbReference>
<dbReference type="RefSeq" id="WP_183350527.1">
    <property type="nucleotide sequence ID" value="NZ_JACHEO010000009.1"/>
</dbReference>
<evidence type="ECO:0000313" key="11">
    <source>
        <dbReference type="EMBL" id="MBB5348106.1"/>
    </source>
</evidence>
<evidence type="ECO:0000256" key="6">
    <source>
        <dbReference type="ARBA" id="ARBA00022833"/>
    </source>
</evidence>
<evidence type="ECO:0000313" key="12">
    <source>
        <dbReference type="Proteomes" id="UP000539642"/>
    </source>
</evidence>
<dbReference type="Gene3D" id="3.60.140.10">
    <property type="entry name" value="CNF1/YfiH-like putative cysteine hydrolases"/>
    <property type="match status" value="1"/>
</dbReference>
<comment type="catalytic activity">
    <reaction evidence="7">
        <text>adenosine + H2O + H(+) = inosine + NH4(+)</text>
        <dbReference type="Rhea" id="RHEA:24408"/>
        <dbReference type="ChEBI" id="CHEBI:15377"/>
        <dbReference type="ChEBI" id="CHEBI:15378"/>
        <dbReference type="ChEBI" id="CHEBI:16335"/>
        <dbReference type="ChEBI" id="CHEBI:17596"/>
        <dbReference type="ChEBI" id="CHEBI:28938"/>
        <dbReference type="EC" id="3.5.4.4"/>
    </reaction>
    <physiologicalReaction direction="left-to-right" evidence="7">
        <dbReference type="Rhea" id="RHEA:24409"/>
    </physiologicalReaction>
</comment>
<dbReference type="InterPro" id="IPR038371">
    <property type="entry name" value="Cu_polyphenol_OxRdtase_sf"/>
</dbReference>
<evidence type="ECO:0000256" key="1">
    <source>
        <dbReference type="ARBA" id="ARBA00000553"/>
    </source>
</evidence>
<dbReference type="InterPro" id="IPR011324">
    <property type="entry name" value="Cytotoxic_necrot_fac-like_cat"/>
</dbReference>
<dbReference type="Pfam" id="PF02578">
    <property type="entry name" value="Cu-oxidase_4"/>
    <property type="match status" value="1"/>
</dbReference>
<proteinExistence type="inferred from homology"/>
<evidence type="ECO:0000256" key="7">
    <source>
        <dbReference type="ARBA" id="ARBA00047989"/>
    </source>
</evidence>
<dbReference type="InterPro" id="IPR003730">
    <property type="entry name" value="Cu_polyphenol_OxRdtase"/>
</dbReference>
<evidence type="ECO:0000256" key="9">
    <source>
        <dbReference type="ARBA" id="ARBA00049893"/>
    </source>
</evidence>
<comment type="catalytic activity">
    <reaction evidence="9">
        <text>S-methyl-5'-thioadenosine + phosphate = 5-(methylsulfanyl)-alpha-D-ribose 1-phosphate + adenine</text>
        <dbReference type="Rhea" id="RHEA:11852"/>
        <dbReference type="ChEBI" id="CHEBI:16708"/>
        <dbReference type="ChEBI" id="CHEBI:17509"/>
        <dbReference type="ChEBI" id="CHEBI:43474"/>
        <dbReference type="ChEBI" id="CHEBI:58533"/>
        <dbReference type="EC" id="2.4.2.28"/>
    </reaction>
    <physiologicalReaction direction="left-to-right" evidence="9">
        <dbReference type="Rhea" id="RHEA:11853"/>
    </physiologicalReaction>
</comment>
<dbReference type="EMBL" id="JACHEO010000009">
    <property type="protein sequence ID" value="MBB5348106.1"/>
    <property type="molecule type" value="Genomic_DNA"/>
</dbReference>
<evidence type="ECO:0000256" key="2">
    <source>
        <dbReference type="ARBA" id="ARBA00007353"/>
    </source>
</evidence>
<comment type="caution">
    <text evidence="11">The sequence shown here is derived from an EMBL/GenBank/DDBJ whole genome shotgun (WGS) entry which is preliminary data.</text>
</comment>
<evidence type="ECO:0000256" key="5">
    <source>
        <dbReference type="ARBA" id="ARBA00022801"/>
    </source>
</evidence>
<accession>A0A840UTD7</accession>
<dbReference type="GO" id="GO:0005507">
    <property type="term" value="F:copper ion binding"/>
    <property type="evidence" value="ECO:0007669"/>
    <property type="project" value="TreeGrafter"/>
</dbReference>
<name>A0A840UTD7_9BACT</name>
<protein>
    <recommendedName>
        <fullName evidence="10">Purine nucleoside phosphorylase</fullName>
    </recommendedName>
</protein>
<sequence length="257" mass="27970">MDHLAPRQHCRSFSPHHAGTCRYAMFDRYGGVSGAPFSCLNGSYGVGDERTAVAANRARIKAALNLRHLVSARQVHGAAIHCLDSRPTADLEVDGVDALVTDLAEVGLMVQHADCQAVLLFDPQRRVIGAVHSGWRGSVLDILGKTVGLIVSRYRSRAEDLLAVVSPSLGPCCSEFVNHRRELPPHFQRFRTGDNHFDFWRISREQLVAAGLKPGSITVAGICTSCSRDYFSYRRACREGNGVTGRNCSVVVLGKGA</sequence>
<comment type="similarity">
    <text evidence="2 10">Belongs to the purine nucleoside phosphorylase YfiH/LACC1 family.</text>
</comment>
<gene>
    <name evidence="11" type="ORF">HNQ81_001837</name>
</gene>
<dbReference type="SUPFAM" id="SSF64438">
    <property type="entry name" value="CNF1/YfiH-like putative cysteine hydrolases"/>
    <property type="match status" value="1"/>
</dbReference>
<evidence type="ECO:0000256" key="4">
    <source>
        <dbReference type="ARBA" id="ARBA00022723"/>
    </source>
</evidence>
<comment type="catalytic activity">
    <reaction evidence="1">
        <text>inosine + phosphate = alpha-D-ribose 1-phosphate + hypoxanthine</text>
        <dbReference type="Rhea" id="RHEA:27646"/>
        <dbReference type="ChEBI" id="CHEBI:17368"/>
        <dbReference type="ChEBI" id="CHEBI:17596"/>
        <dbReference type="ChEBI" id="CHEBI:43474"/>
        <dbReference type="ChEBI" id="CHEBI:57720"/>
        <dbReference type="EC" id="2.4.2.1"/>
    </reaction>
    <physiologicalReaction direction="left-to-right" evidence="1">
        <dbReference type="Rhea" id="RHEA:27647"/>
    </physiologicalReaction>
</comment>
<dbReference type="GO" id="GO:0016787">
    <property type="term" value="F:hydrolase activity"/>
    <property type="evidence" value="ECO:0007669"/>
    <property type="project" value="UniProtKB-KW"/>
</dbReference>